<dbReference type="Pfam" id="PF00300">
    <property type="entry name" value="His_Phos_1"/>
    <property type="match status" value="1"/>
</dbReference>
<proteinExistence type="predicted"/>
<keyword evidence="1" id="KW-0378">Hydrolase</keyword>
<organism evidence="2 3">
    <name type="scientific">Luedemannella flava</name>
    <dbReference type="NCBI Taxonomy" id="349316"/>
    <lineage>
        <taxon>Bacteria</taxon>
        <taxon>Bacillati</taxon>
        <taxon>Actinomycetota</taxon>
        <taxon>Actinomycetes</taxon>
        <taxon>Micromonosporales</taxon>
        <taxon>Micromonosporaceae</taxon>
        <taxon>Luedemannella</taxon>
    </lineage>
</organism>
<evidence type="ECO:0000256" key="1">
    <source>
        <dbReference type="ARBA" id="ARBA00022801"/>
    </source>
</evidence>
<dbReference type="PANTHER" id="PTHR46517">
    <property type="entry name" value="FRUCTOSE-2,6-BISPHOSPHATASE TIGAR"/>
    <property type="match status" value="1"/>
</dbReference>
<accession>A0ABP4YUQ1</accession>
<dbReference type="Proteomes" id="UP001500218">
    <property type="component" value="Unassembled WGS sequence"/>
</dbReference>
<evidence type="ECO:0008006" key="4">
    <source>
        <dbReference type="Google" id="ProtNLM"/>
    </source>
</evidence>
<dbReference type="InterPro" id="IPR013078">
    <property type="entry name" value="His_Pase_superF_clade-1"/>
</dbReference>
<name>A0ABP4YUQ1_9ACTN</name>
<dbReference type="InterPro" id="IPR051695">
    <property type="entry name" value="Phosphoglycerate_Mutase"/>
</dbReference>
<evidence type="ECO:0000313" key="2">
    <source>
        <dbReference type="EMBL" id="GAA1824177.1"/>
    </source>
</evidence>
<reference evidence="3" key="1">
    <citation type="journal article" date="2019" name="Int. J. Syst. Evol. Microbiol.">
        <title>The Global Catalogue of Microorganisms (GCM) 10K type strain sequencing project: providing services to taxonomists for standard genome sequencing and annotation.</title>
        <authorList>
            <consortium name="The Broad Institute Genomics Platform"/>
            <consortium name="The Broad Institute Genome Sequencing Center for Infectious Disease"/>
            <person name="Wu L."/>
            <person name="Ma J."/>
        </authorList>
    </citation>
    <scope>NUCLEOTIDE SEQUENCE [LARGE SCALE GENOMIC DNA]</scope>
    <source>
        <strain evidence="3">JCM 13250</strain>
    </source>
</reference>
<dbReference type="EMBL" id="BAAALT010000209">
    <property type="protein sequence ID" value="GAA1824177.1"/>
    <property type="molecule type" value="Genomic_DNA"/>
</dbReference>
<dbReference type="Gene3D" id="3.40.50.1240">
    <property type="entry name" value="Phosphoglycerate mutase-like"/>
    <property type="match status" value="1"/>
</dbReference>
<dbReference type="PANTHER" id="PTHR46517:SF1">
    <property type="entry name" value="FRUCTOSE-2,6-BISPHOSPHATASE TIGAR"/>
    <property type="match status" value="1"/>
</dbReference>
<dbReference type="InterPro" id="IPR029033">
    <property type="entry name" value="His_PPase_superfam"/>
</dbReference>
<dbReference type="SUPFAM" id="SSF53254">
    <property type="entry name" value="Phosphoglycerate mutase-like"/>
    <property type="match status" value="1"/>
</dbReference>
<protein>
    <recommendedName>
        <fullName evidence="4">Histidine phosphatase family protein</fullName>
    </recommendedName>
</protein>
<keyword evidence="3" id="KW-1185">Reference proteome</keyword>
<gene>
    <name evidence="2" type="ORF">GCM10009682_50550</name>
</gene>
<comment type="caution">
    <text evidence="2">The sequence shown here is derived from an EMBL/GenBank/DDBJ whole genome shotgun (WGS) entry which is preliminary data.</text>
</comment>
<sequence>MSRLGMLGGVGVEIVFETHPLTMHSEAGIASGWLPASLSENGRRHAREMRRRRRNEHFAAVYHSDLLRVIETVEIAFVAFPGPVIADKRLRDINYGVLNGAPEAQLWRERATHIDTRFPRGESLRQVVDRTRDLLVDLAGRWDGERLAVVAHPVNRWALDHLLRGEPLEKLVEAPFDRDEGWRYDLPAGWTGRAS</sequence>
<evidence type="ECO:0000313" key="3">
    <source>
        <dbReference type="Proteomes" id="UP001500218"/>
    </source>
</evidence>